<evidence type="ECO:0000256" key="2">
    <source>
        <dbReference type="SAM" id="MobiDB-lite"/>
    </source>
</evidence>
<sequence length="536" mass="61648">MSECDAYKLIEEFIKKSSDVPNMKESNLELPPSLLCITSSDYSITNSSSSSFISSYLGLNKSSKEQTVLETPPETPEQIKTIQLPSKEDNLKPNRPYSYYVATNFHPLDLSILTTQTDAPLQETTAENGVKRRTNKQKRDESKRLSMSLSDIKTSQAIEPTKKTYSFFKLNSKKSKSNQHNLDKDFEETDDEAFAKSSQNSFKRMSVFNSTMPARFNPKNRSTNSPNQHPPGKLNKFFRNLFRINEKKSEDLDTSQTNFKFSRLFSFRHSHHEGKTFRYNSNGKQTDRSNSTSTNDTQCPLQLVVTDEQPSKIILPQISLKHEILSEQCSPEPRDLAEFNESYKLDNLEILKEKFYSEVAERLKKIASCTNSSANFSQEKSSLSSIDLIDIPYIDDEDEQSVDNLYSCSDFTISQASSKLLKTDMSDLVIEEHKLHDFIRNSTYSKFDELAVEYLNKYDSVWNKIAILFELINRSVQIVKNMEPKSELNQALIMKLKEIAANYIHDKYCDWIYKNGGWKSVPDIISLPRESNERCH</sequence>
<dbReference type="Gene3D" id="1.10.437.10">
    <property type="entry name" value="Blc2-like"/>
    <property type="match status" value="1"/>
</dbReference>
<dbReference type="OrthoDB" id="10046645at2759"/>
<name>A0A3M7SZU9_BRAPC</name>
<comment type="caution">
    <text evidence="3">The sequence shown here is derived from an EMBL/GenBank/DDBJ whole genome shotgun (WGS) entry which is preliminary data.</text>
</comment>
<dbReference type="GO" id="GO:0042981">
    <property type="term" value="P:regulation of apoptotic process"/>
    <property type="evidence" value="ECO:0007669"/>
    <property type="project" value="InterPro"/>
</dbReference>
<evidence type="ECO:0000313" key="3">
    <source>
        <dbReference type="EMBL" id="RNA41304.1"/>
    </source>
</evidence>
<keyword evidence="4" id="KW-1185">Reference proteome</keyword>
<feature type="compositionally biased region" description="Polar residues" evidence="2">
    <location>
        <begin position="145"/>
        <end position="154"/>
    </location>
</feature>
<feature type="compositionally biased region" description="Low complexity" evidence="2">
    <location>
        <begin position="288"/>
        <end position="297"/>
    </location>
</feature>
<dbReference type="EMBL" id="REGN01000523">
    <property type="protein sequence ID" value="RNA41304.1"/>
    <property type="molecule type" value="Genomic_DNA"/>
</dbReference>
<gene>
    <name evidence="3" type="ORF">BpHYR1_031583</name>
</gene>
<feature type="region of interest" description="Disordered" evidence="2">
    <location>
        <begin position="119"/>
        <end position="154"/>
    </location>
</feature>
<dbReference type="Proteomes" id="UP000276133">
    <property type="component" value="Unassembled WGS sequence"/>
</dbReference>
<dbReference type="AlphaFoldDB" id="A0A3M7SZU9"/>
<dbReference type="PROSITE" id="PS50062">
    <property type="entry name" value="BCL2_FAMILY"/>
    <property type="match status" value="1"/>
</dbReference>
<feature type="region of interest" description="Disordered" evidence="2">
    <location>
        <begin position="215"/>
        <end position="234"/>
    </location>
</feature>
<protein>
    <submittedName>
        <fullName evidence="3">Uncharacterized protein</fullName>
    </submittedName>
</protein>
<evidence type="ECO:0000256" key="1">
    <source>
        <dbReference type="ARBA" id="ARBA00022703"/>
    </source>
</evidence>
<dbReference type="InterPro" id="IPR002475">
    <property type="entry name" value="Bcl2-like"/>
</dbReference>
<feature type="region of interest" description="Disordered" evidence="2">
    <location>
        <begin position="275"/>
        <end position="298"/>
    </location>
</feature>
<dbReference type="InterPro" id="IPR036834">
    <property type="entry name" value="Bcl-2-like_sf"/>
</dbReference>
<dbReference type="SUPFAM" id="SSF56854">
    <property type="entry name" value="Bcl-2 inhibitors of programmed cell death"/>
    <property type="match status" value="1"/>
</dbReference>
<accession>A0A3M7SZU9</accession>
<proteinExistence type="predicted"/>
<organism evidence="3 4">
    <name type="scientific">Brachionus plicatilis</name>
    <name type="common">Marine rotifer</name>
    <name type="synonym">Brachionus muelleri</name>
    <dbReference type="NCBI Taxonomy" id="10195"/>
    <lineage>
        <taxon>Eukaryota</taxon>
        <taxon>Metazoa</taxon>
        <taxon>Spiralia</taxon>
        <taxon>Gnathifera</taxon>
        <taxon>Rotifera</taxon>
        <taxon>Eurotatoria</taxon>
        <taxon>Monogononta</taxon>
        <taxon>Pseudotrocha</taxon>
        <taxon>Ploima</taxon>
        <taxon>Brachionidae</taxon>
        <taxon>Brachionus</taxon>
    </lineage>
</organism>
<dbReference type="GO" id="GO:0006915">
    <property type="term" value="P:apoptotic process"/>
    <property type="evidence" value="ECO:0007669"/>
    <property type="project" value="UniProtKB-KW"/>
</dbReference>
<reference evidence="3 4" key="1">
    <citation type="journal article" date="2018" name="Sci. Rep.">
        <title>Genomic signatures of local adaptation to the degree of environmental predictability in rotifers.</title>
        <authorList>
            <person name="Franch-Gras L."/>
            <person name="Hahn C."/>
            <person name="Garcia-Roger E.M."/>
            <person name="Carmona M.J."/>
            <person name="Serra M."/>
            <person name="Gomez A."/>
        </authorList>
    </citation>
    <scope>NUCLEOTIDE SEQUENCE [LARGE SCALE GENOMIC DNA]</scope>
    <source>
        <strain evidence="3">HYR1</strain>
    </source>
</reference>
<keyword evidence="1" id="KW-0053">Apoptosis</keyword>
<evidence type="ECO:0000313" key="4">
    <source>
        <dbReference type="Proteomes" id="UP000276133"/>
    </source>
</evidence>